<reference evidence="2 3" key="1">
    <citation type="submission" date="2019-06" db="EMBL/GenBank/DDBJ databases">
        <authorList>
            <person name="Livingstone P."/>
            <person name="Whitworth D."/>
        </authorList>
    </citation>
    <scope>NUCLEOTIDE SEQUENCE [LARGE SCALE GENOMIC DNA]</scope>
    <source>
        <strain evidence="2 3">AM401</strain>
    </source>
</reference>
<dbReference type="EMBL" id="VIFM01000015">
    <property type="protein sequence ID" value="TQF16918.1"/>
    <property type="molecule type" value="Genomic_DNA"/>
</dbReference>
<evidence type="ECO:0000313" key="3">
    <source>
        <dbReference type="Proteomes" id="UP000315369"/>
    </source>
</evidence>
<dbReference type="InterPro" id="IPR029044">
    <property type="entry name" value="Nucleotide-diphossugar_trans"/>
</dbReference>
<accession>A0A540X6Q5</accession>
<proteinExistence type="predicted"/>
<protein>
    <recommendedName>
        <fullName evidence="1">GT44 domain-containing protein</fullName>
    </recommendedName>
</protein>
<sequence length="458" mass="51085">MWIWWDDAHVFNMHVRKILKKYPKARAQYDLSAAHDPLHVRGTVRPGRDLHNLRVLSKGMAPDEKLALARDLIDEAADDLEPLRALERAHPGRFRLCNLRSHEFLTGMHFLNMDAYDQELTLRGMFAAAASDILRYEVLYNYGGVYMDVDIDLLSAFGRLEVDPACALVGITPDREGAASAARWPGRERIATTPAYAGKSLYLSNCIVAAAPRSLLIDAMRQTIRLAYRIIGGRAPREAFALDPDHRLAGYWMDHTTGSTLDLTGPNMVRDLLWLCANHTPWEQLPDECITRLCASLEPSKAPGPKASASSSGASASASSPFDRVAEVWRDDVREHVPFWQWVAANATFPMAHVECVTAAARVSDCDVANLQVVSARVLKAPEREPFHFLHFPGIPRGGALRGMLNDLHTNHKIDTPLPLTLKVDEEIVWGSVRWRVAEVGKQKGFVEGRKPVVLIRL</sequence>
<dbReference type="OrthoDB" id="9802987at2"/>
<gene>
    <name evidence="2" type="ORF">FJV41_05735</name>
</gene>
<keyword evidence="3" id="KW-1185">Reference proteome</keyword>
<dbReference type="SUPFAM" id="SSF53448">
    <property type="entry name" value="Nucleotide-diphospho-sugar transferases"/>
    <property type="match status" value="1"/>
</dbReference>
<dbReference type="Gene3D" id="3.90.550.20">
    <property type="match status" value="1"/>
</dbReference>
<dbReference type="GO" id="GO:0016757">
    <property type="term" value="F:glycosyltransferase activity"/>
    <property type="evidence" value="ECO:0007669"/>
    <property type="project" value="InterPro"/>
</dbReference>
<organism evidence="2 3">
    <name type="scientific">Myxococcus llanfairpwllgwyngyllgogerychwyrndrobwllllantysiliogogogochensis</name>
    <dbReference type="NCBI Taxonomy" id="2590453"/>
    <lineage>
        <taxon>Bacteria</taxon>
        <taxon>Pseudomonadati</taxon>
        <taxon>Myxococcota</taxon>
        <taxon>Myxococcia</taxon>
        <taxon>Myxococcales</taxon>
        <taxon>Cystobacterineae</taxon>
        <taxon>Myxococcaceae</taxon>
        <taxon>Myxococcus</taxon>
    </lineage>
</organism>
<dbReference type="Pfam" id="PF12919">
    <property type="entry name" value="TcdA_TcdB"/>
    <property type="match status" value="1"/>
</dbReference>
<comment type="caution">
    <text evidence="2">The sequence shown here is derived from an EMBL/GenBank/DDBJ whole genome shotgun (WGS) entry which is preliminary data.</text>
</comment>
<evidence type="ECO:0000259" key="1">
    <source>
        <dbReference type="Pfam" id="PF12919"/>
    </source>
</evidence>
<evidence type="ECO:0000313" key="2">
    <source>
        <dbReference type="EMBL" id="TQF16918.1"/>
    </source>
</evidence>
<feature type="domain" description="GT44" evidence="1">
    <location>
        <begin position="112"/>
        <end position="151"/>
    </location>
</feature>
<dbReference type="Proteomes" id="UP000315369">
    <property type="component" value="Unassembled WGS sequence"/>
</dbReference>
<dbReference type="AlphaFoldDB" id="A0A540X6Q5"/>
<dbReference type="InterPro" id="IPR024770">
    <property type="entry name" value="TcdA/TcdB_cat"/>
</dbReference>
<name>A0A540X6Q5_9BACT</name>